<comment type="caution">
    <text evidence="3">The sequence shown here is derived from an EMBL/GenBank/DDBJ whole genome shotgun (WGS) entry which is preliminary data.</text>
</comment>
<dbReference type="RefSeq" id="WP_010836483.1">
    <property type="nucleotide sequence ID" value="NZ_QRCM01000001.1"/>
</dbReference>
<dbReference type="InterPro" id="IPR021449">
    <property type="entry name" value="DUF3099"/>
</dbReference>
<feature type="transmembrane region" description="Helical" evidence="2">
    <location>
        <begin position="63"/>
        <end position="82"/>
    </location>
</feature>
<keyword evidence="2" id="KW-0812">Transmembrane</keyword>
<keyword evidence="2" id="KW-0472">Membrane</keyword>
<organism evidence="3 4">
    <name type="scientific">Rhodococcus rhodnii</name>
    <dbReference type="NCBI Taxonomy" id="38312"/>
    <lineage>
        <taxon>Bacteria</taxon>
        <taxon>Bacillati</taxon>
        <taxon>Actinomycetota</taxon>
        <taxon>Actinomycetes</taxon>
        <taxon>Mycobacteriales</taxon>
        <taxon>Nocardiaceae</taxon>
        <taxon>Rhodococcus</taxon>
    </lineage>
</organism>
<evidence type="ECO:0000313" key="4">
    <source>
        <dbReference type="Proteomes" id="UP000471120"/>
    </source>
</evidence>
<feature type="region of interest" description="Disordered" evidence="1">
    <location>
        <begin position="86"/>
        <end position="115"/>
    </location>
</feature>
<keyword evidence="2" id="KW-1133">Transmembrane helix</keyword>
<feature type="transmembrane region" description="Helical" evidence="2">
    <location>
        <begin position="37"/>
        <end position="57"/>
    </location>
</feature>
<gene>
    <name evidence="3" type="ORF">DW322_12775</name>
</gene>
<protein>
    <submittedName>
        <fullName evidence="3">DUF3099 domain-containing protein</fullName>
    </submittedName>
</protein>
<name>A0A6P2CIA8_9NOCA</name>
<dbReference type="Proteomes" id="UP000471120">
    <property type="component" value="Unassembled WGS sequence"/>
</dbReference>
<reference evidence="3 4" key="1">
    <citation type="submission" date="2018-07" db="EMBL/GenBank/DDBJ databases">
        <title>Genome sequence of Rhodococcus rhodnii ATCC 35071 from Rhodnius prolixus.</title>
        <authorList>
            <person name="Patel V."/>
            <person name="Vogel K.J."/>
        </authorList>
    </citation>
    <scope>NUCLEOTIDE SEQUENCE [LARGE SCALE GENOMIC DNA]</scope>
    <source>
        <strain evidence="3 4">ATCC 35071</strain>
    </source>
</reference>
<sequence>MARYGASHEEGSPGNPVLITEAEASFEDQHRARVRKYLTIMVFRFPALIFAAIAYGIWANPWVSMGIIALSIPLPWAAVLIANDRPPRRASEPSRYDGRSDAPALESQRPYTIDG</sequence>
<proteinExistence type="predicted"/>
<dbReference type="EMBL" id="QRCM01000001">
    <property type="protein sequence ID" value="TXG90936.1"/>
    <property type="molecule type" value="Genomic_DNA"/>
</dbReference>
<dbReference type="AlphaFoldDB" id="A0A6P2CIA8"/>
<dbReference type="Pfam" id="PF11298">
    <property type="entry name" value="DUF3099"/>
    <property type="match status" value="1"/>
</dbReference>
<evidence type="ECO:0000256" key="2">
    <source>
        <dbReference type="SAM" id="Phobius"/>
    </source>
</evidence>
<accession>A0A6P2CIA8</accession>
<evidence type="ECO:0000313" key="3">
    <source>
        <dbReference type="EMBL" id="TXG90936.1"/>
    </source>
</evidence>
<evidence type="ECO:0000256" key="1">
    <source>
        <dbReference type="SAM" id="MobiDB-lite"/>
    </source>
</evidence>
<feature type="compositionally biased region" description="Basic and acidic residues" evidence="1">
    <location>
        <begin position="86"/>
        <end position="100"/>
    </location>
</feature>